<gene>
    <name evidence="1" type="ORF">JYZ213_LOCUS17528</name>
    <name evidence="3" type="ORF">OKA104_LOCUS37128</name>
    <name evidence="4" type="ORF">OXD698_LOCUS37307</name>
    <name evidence="2" type="ORF">VCS650_LOCUS17044</name>
</gene>
<dbReference type="InterPro" id="IPR036852">
    <property type="entry name" value="Peptidase_S8/S53_dom_sf"/>
</dbReference>
<dbReference type="GO" id="GO:0004252">
    <property type="term" value="F:serine-type endopeptidase activity"/>
    <property type="evidence" value="ECO:0007669"/>
    <property type="project" value="InterPro"/>
</dbReference>
<protein>
    <recommendedName>
        <fullName evidence="6">Peptidase S53 domain-containing protein</fullName>
    </recommendedName>
</protein>
<evidence type="ECO:0000313" key="4">
    <source>
        <dbReference type="EMBL" id="CAF4136538.1"/>
    </source>
</evidence>
<dbReference type="Proteomes" id="UP000663844">
    <property type="component" value="Unassembled WGS sequence"/>
</dbReference>
<evidence type="ECO:0008006" key="6">
    <source>
        <dbReference type="Google" id="ProtNLM"/>
    </source>
</evidence>
<evidence type="ECO:0000313" key="2">
    <source>
        <dbReference type="EMBL" id="CAF1044270.1"/>
    </source>
</evidence>
<comment type="caution">
    <text evidence="1">The sequence shown here is derived from an EMBL/GenBank/DDBJ whole genome shotgun (WGS) entry which is preliminary data.</text>
</comment>
<proteinExistence type="predicted"/>
<dbReference type="EMBL" id="CAJNOG010000165">
    <property type="protein sequence ID" value="CAF1029699.1"/>
    <property type="molecule type" value="Genomic_DNA"/>
</dbReference>
<reference evidence="1" key="1">
    <citation type="submission" date="2021-02" db="EMBL/GenBank/DDBJ databases">
        <authorList>
            <person name="Nowell W R."/>
        </authorList>
    </citation>
    <scope>NUCLEOTIDE SEQUENCE</scope>
</reference>
<dbReference type="GO" id="GO:0006508">
    <property type="term" value="P:proteolysis"/>
    <property type="evidence" value="ECO:0007669"/>
    <property type="project" value="InterPro"/>
</dbReference>
<dbReference type="OrthoDB" id="2919105at2759"/>
<dbReference type="InterPro" id="IPR050819">
    <property type="entry name" value="Tripeptidyl-peptidase_I"/>
</dbReference>
<dbReference type="AlphaFoldDB" id="A0A814IYA2"/>
<evidence type="ECO:0000313" key="1">
    <source>
        <dbReference type="EMBL" id="CAF1029699.1"/>
    </source>
</evidence>
<dbReference type="EMBL" id="CAJOAY010006058">
    <property type="protein sequence ID" value="CAF4128568.1"/>
    <property type="molecule type" value="Genomic_DNA"/>
</dbReference>
<dbReference type="Proteomes" id="UP000663891">
    <property type="component" value="Unassembled WGS sequence"/>
</dbReference>
<dbReference type="Proteomes" id="UP000663845">
    <property type="component" value="Unassembled WGS sequence"/>
</dbReference>
<organism evidence="1 5">
    <name type="scientific">Adineta steineri</name>
    <dbReference type="NCBI Taxonomy" id="433720"/>
    <lineage>
        <taxon>Eukaryota</taxon>
        <taxon>Metazoa</taxon>
        <taxon>Spiralia</taxon>
        <taxon>Gnathifera</taxon>
        <taxon>Rotifera</taxon>
        <taxon>Eurotatoria</taxon>
        <taxon>Bdelloidea</taxon>
        <taxon>Adinetida</taxon>
        <taxon>Adinetidae</taxon>
        <taxon>Adineta</taxon>
    </lineage>
</organism>
<evidence type="ECO:0000313" key="3">
    <source>
        <dbReference type="EMBL" id="CAF4128568.1"/>
    </source>
</evidence>
<sequence>MFPPSSMYNRYGRAYPDVAALGVGTLTVRDGTNHLAYGTSTSSPLWAGIVSILNSRSIKITGKTLGFLNPLLYKMAKE</sequence>
<dbReference type="Proteomes" id="UP000663881">
    <property type="component" value="Unassembled WGS sequence"/>
</dbReference>
<dbReference type="PANTHER" id="PTHR14218:SF15">
    <property type="entry name" value="TRIPEPTIDYL-PEPTIDASE 1"/>
    <property type="match status" value="1"/>
</dbReference>
<dbReference type="SUPFAM" id="SSF52743">
    <property type="entry name" value="Subtilisin-like"/>
    <property type="match status" value="1"/>
</dbReference>
<dbReference type="Gene3D" id="3.40.50.200">
    <property type="entry name" value="Peptidase S8/S53 domain"/>
    <property type="match status" value="1"/>
</dbReference>
<evidence type="ECO:0000313" key="5">
    <source>
        <dbReference type="Proteomes" id="UP000663845"/>
    </source>
</evidence>
<name>A0A814IYA2_9BILA</name>
<dbReference type="EMBL" id="CAJNON010000155">
    <property type="protein sequence ID" value="CAF1044270.1"/>
    <property type="molecule type" value="Genomic_DNA"/>
</dbReference>
<dbReference type="EMBL" id="CAJOAZ010006504">
    <property type="protein sequence ID" value="CAF4136538.1"/>
    <property type="molecule type" value="Genomic_DNA"/>
</dbReference>
<dbReference type="PANTHER" id="PTHR14218">
    <property type="entry name" value="PROTEASE S8 TRIPEPTIDYL PEPTIDASE I CLN2"/>
    <property type="match status" value="1"/>
</dbReference>
<accession>A0A814IYA2</accession>
<dbReference type="GO" id="GO:0008240">
    <property type="term" value="F:tripeptidyl-peptidase activity"/>
    <property type="evidence" value="ECO:0007669"/>
    <property type="project" value="TreeGrafter"/>
</dbReference>